<sequence>MVDTPNAELQAELQAEERASAIEPLPELETVADGTDLTLTGAIADTDTLDDTLALELDMLTALIWAPPARGRAVVEALIGTRTVRDAGTTTHVLPTSSVLFLHCTHQIIWETVVALHDEGVPVQPQLVLARLTDQGHATRTRGAMIEIASPRHGRPVADSADLPHLAAALIDAWYRRGYTALLTRMQQVTQDRPTAELAGHWTALTTHQQAAETRWLAIRDALARN</sequence>
<comment type="caution">
    <text evidence="1">The sequence shown here is derived from an EMBL/GenBank/DDBJ whole genome shotgun (WGS) entry which is preliminary data.</text>
</comment>
<dbReference type="InterPro" id="IPR016136">
    <property type="entry name" value="DNA_helicase_N/primase_C"/>
</dbReference>
<keyword evidence="2" id="KW-1185">Reference proteome</keyword>
<organism evidence="1 2">
    <name type="scientific">Gordonia westfalica</name>
    <dbReference type="NCBI Taxonomy" id="158898"/>
    <lineage>
        <taxon>Bacteria</taxon>
        <taxon>Bacillati</taxon>
        <taxon>Actinomycetota</taxon>
        <taxon>Actinomycetes</taxon>
        <taxon>Mycobacteriales</taxon>
        <taxon>Gordoniaceae</taxon>
        <taxon>Gordonia</taxon>
    </lineage>
</organism>
<dbReference type="Proteomes" id="UP001265083">
    <property type="component" value="Unassembled WGS sequence"/>
</dbReference>
<dbReference type="EMBL" id="JAVLUS010000024">
    <property type="protein sequence ID" value="MDS1116377.1"/>
    <property type="molecule type" value="Genomic_DNA"/>
</dbReference>
<reference evidence="1 2" key="1">
    <citation type="submission" date="2023-08" db="EMBL/GenBank/DDBJ databases">
        <title>Bioegradation of LLDPE and BLDPE plastic by marine bacteria from coast plastic debris.</title>
        <authorList>
            <person name="Rong Z."/>
        </authorList>
    </citation>
    <scope>NUCLEOTIDE SEQUENCE [LARGE SCALE GENOMIC DNA]</scope>
    <source>
        <strain evidence="1 2">Z-2</strain>
    </source>
</reference>
<protein>
    <recommendedName>
        <fullName evidence="3">DnaB-like helicase N terminal domain-containing protein</fullName>
    </recommendedName>
</protein>
<evidence type="ECO:0000313" key="2">
    <source>
        <dbReference type="Proteomes" id="UP001265083"/>
    </source>
</evidence>
<accession>A0ABU2GY32</accession>
<proteinExistence type="predicted"/>
<evidence type="ECO:0000313" key="1">
    <source>
        <dbReference type="EMBL" id="MDS1116377.1"/>
    </source>
</evidence>
<evidence type="ECO:0008006" key="3">
    <source>
        <dbReference type="Google" id="ProtNLM"/>
    </source>
</evidence>
<name>A0ABU2GY32_9ACTN</name>
<dbReference type="RefSeq" id="WP_310952202.1">
    <property type="nucleotide sequence ID" value="NZ_JAVLUS010000024.1"/>
</dbReference>
<gene>
    <name evidence="1" type="ORF">RD149_21775</name>
</gene>
<dbReference type="Gene3D" id="1.10.860.10">
    <property type="entry name" value="DNAb Helicase, Chain A"/>
    <property type="match status" value="1"/>
</dbReference>